<keyword evidence="3" id="KW-1185">Reference proteome</keyword>
<protein>
    <submittedName>
        <fullName evidence="2">Uncharacterized protein</fullName>
    </submittedName>
</protein>
<accession>A0A8T0T4Q1</accession>
<name>A0A8T0T4Q1_PANVG</name>
<reference evidence="2 3" key="1">
    <citation type="submission" date="2020-05" db="EMBL/GenBank/DDBJ databases">
        <title>WGS assembly of Panicum virgatum.</title>
        <authorList>
            <person name="Lovell J.T."/>
            <person name="Jenkins J."/>
            <person name="Shu S."/>
            <person name="Juenger T.E."/>
            <person name="Schmutz J."/>
        </authorList>
    </citation>
    <scope>NUCLEOTIDE SEQUENCE [LARGE SCALE GENOMIC DNA]</scope>
    <source>
        <strain evidence="3">cv. AP13</strain>
    </source>
</reference>
<comment type="caution">
    <text evidence="2">The sequence shown here is derived from an EMBL/GenBank/DDBJ whole genome shotgun (WGS) entry which is preliminary data.</text>
</comment>
<evidence type="ECO:0000313" key="2">
    <source>
        <dbReference type="EMBL" id="KAG2606241.1"/>
    </source>
</evidence>
<gene>
    <name evidence="2" type="ORF">PVAP13_4NG211322</name>
</gene>
<sequence>MAAAAGLRRAMAAVAGLRPAIASARRASASPWPPRRQSRAETLRLCSGSPECTAAVLALAPPSPSRAEQRREAPRGPPPPPRPGSIEGGRVDGRRRSGLGAVRRGSRAEGRPRGAGAILLLSPPPRPRPNRAEEPRREQGLEQNRGAPPVRTGPGEAAAEASPHEGQARPAAAGEELARWGSRPTAAAWGRSSPGVGATRWSLTTGTLHWGQSINGRSSPSSALILPMLLLADDASHRIGLPWGWNMATRTSLPLPPSTSTSPPLVDSREI</sequence>
<evidence type="ECO:0000256" key="1">
    <source>
        <dbReference type="SAM" id="MobiDB-lite"/>
    </source>
</evidence>
<dbReference type="AlphaFoldDB" id="A0A8T0T4Q1"/>
<feature type="region of interest" description="Disordered" evidence="1">
    <location>
        <begin position="23"/>
        <end position="45"/>
    </location>
</feature>
<proteinExistence type="predicted"/>
<evidence type="ECO:0000313" key="3">
    <source>
        <dbReference type="Proteomes" id="UP000823388"/>
    </source>
</evidence>
<feature type="region of interest" description="Disordered" evidence="1">
    <location>
        <begin position="252"/>
        <end position="271"/>
    </location>
</feature>
<feature type="region of interest" description="Disordered" evidence="1">
    <location>
        <begin position="58"/>
        <end position="196"/>
    </location>
</feature>
<feature type="compositionally biased region" description="Basic and acidic residues" evidence="1">
    <location>
        <begin position="130"/>
        <end position="140"/>
    </location>
</feature>
<dbReference type="EMBL" id="CM029044">
    <property type="protein sequence ID" value="KAG2606241.1"/>
    <property type="molecule type" value="Genomic_DNA"/>
</dbReference>
<dbReference type="Proteomes" id="UP000823388">
    <property type="component" value="Chromosome 4N"/>
</dbReference>
<organism evidence="2 3">
    <name type="scientific">Panicum virgatum</name>
    <name type="common">Blackwell switchgrass</name>
    <dbReference type="NCBI Taxonomy" id="38727"/>
    <lineage>
        <taxon>Eukaryota</taxon>
        <taxon>Viridiplantae</taxon>
        <taxon>Streptophyta</taxon>
        <taxon>Embryophyta</taxon>
        <taxon>Tracheophyta</taxon>
        <taxon>Spermatophyta</taxon>
        <taxon>Magnoliopsida</taxon>
        <taxon>Liliopsida</taxon>
        <taxon>Poales</taxon>
        <taxon>Poaceae</taxon>
        <taxon>PACMAD clade</taxon>
        <taxon>Panicoideae</taxon>
        <taxon>Panicodae</taxon>
        <taxon>Paniceae</taxon>
        <taxon>Panicinae</taxon>
        <taxon>Panicum</taxon>
        <taxon>Panicum sect. Hiantes</taxon>
    </lineage>
</organism>